<dbReference type="AlphaFoldDB" id="A0A8H2RG42"/>
<accession>A0A8H2RG42</accession>
<comment type="caution">
    <text evidence="2">The sequence shown here is derived from an EMBL/GenBank/DDBJ whole genome shotgun (WGS) entry which is preliminary data.</text>
</comment>
<dbReference type="Gene3D" id="3.30.460.10">
    <property type="entry name" value="Beta Polymerase, domain 2"/>
    <property type="match status" value="1"/>
</dbReference>
<dbReference type="GO" id="GO:0016779">
    <property type="term" value="F:nucleotidyltransferase activity"/>
    <property type="evidence" value="ECO:0007669"/>
    <property type="project" value="InterPro"/>
</dbReference>
<dbReference type="CDD" id="cd05400">
    <property type="entry name" value="NT_2-5OAS_ClassI-CCAase"/>
    <property type="match status" value="1"/>
</dbReference>
<dbReference type="SUPFAM" id="SSF81301">
    <property type="entry name" value="Nucleotidyltransferase"/>
    <property type="match status" value="1"/>
</dbReference>
<proteinExistence type="predicted"/>
<dbReference type="Proteomes" id="UP000325723">
    <property type="component" value="Unassembled WGS sequence"/>
</dbReference>
<name>A0A8H2RG42_PSEFL</name>
<evidence type="ECO:0000256" key="1">
    <source>
        <dbReference type="ARBA" id="ARBA00023118"/>
    </source>
</evidence>
<keyword evidence="1" id="KW-0051">Antiviral defense</keyword>
<dbReference type="InterPro" id="IPR006116">
    <property type="entry name" value="NT_2-5OAS_ClassI-CCAase"/>
</dbReference>
<gene>
    <name evidence="2" type="ORF">PS900_00689</name>
</gene>
<dbReference type="Pfam" id="PF18144">
    <property type="entry name" value="SMODS"/>
    <property type="match status" value="1"/>
</dbReference>
<evidence type="ECO:0000313" key="3">
    <source>
        <dbReference type="Proteomes" id="UP000325723"/>
    </source>
</evidence>
<sequence length="199" mass="22207">MATQQQFIDFLKEIEPSPTTKSICISAHSTLRGKLEKHETYRDIYVNTYLSGSYARNTALRPRVANGTLRRPDVDIIVVTNHTLQDLPSDVIAALRKAVKSLGYTEVEANRRSKCVSLGSVEMDVVPVIANPWEEGGWLIADKSEEQWLVTKAFTFDQAYVHATTQHFIEQPAKEIAVPKAAVSIFGKGRVIGDFIFKA</sequence>
<dbReference type="EMBL" id="CABVIE010000002">
    <property type="protein sequence ID" value="VVO58833.1"/>
    <property type="molecule type" value="Genomic_DNA"/>
</dbReference>
<protein>
    <recommendedName>
        <fullName evidence="4">Nucleotidyltransferase</fullName>
    </recommendedName>
</protein>
<reference evidence="2 3" key="1">
    <citation type="submission" date="2019-09" db="EMBL/GenBank/DDBJ databases">
        <authorList>
            <person name="Chandra G."/>
            <person name="Truman W A."/>
        </authorList>
    </citation>
    <scope>NUCLEOTIDE SEQUENCE [LARGE SCALE GENOMIC DNA]</scope>
    <source>
        <strain evidence="2">PS900</strain>
    </source>
</reference>
<evidence type="ECO:0000313" key="2">
    <source>
        <dbReference type="EMBL" id="VVO58833.1"/>
    </source>
</evidence>
<organism evidence="2 3">
    <name type="scientific">Pseudomonas fluorescens</name>
    <dbReference type="NCBI Taxonomy" id="294"/>
    <lineage>
        <taxon>Bacteria</taxon>
        <taxon>Pseudomonadati</taxon>
        <taxon>Pseudomonadota</taxon>
        <taxon>Gammaproteobacteria</taxon>
        <taxon>Pseudomonadales</taxon>
        <taxon>Pseudomonadaceae</taxon>
        <taxon>Pseudomonas</taxon>
    </lineage>
</organism>
<dbReference type="InterPro" id="IPR043519">
    <property type="entry name" value="NT_sf"/>
</dbReference>
<evidence type="ECO:0008006" key="4">
    <source>
        <dbReference type="Google" id="ProtNLM"/>
    </source>
</evidence>
<dbReference type="GO" id="GO:0051607">
    <property type="term" value="P:defense response to virus"/>
    <property type="evidence" value="ECO:0007669"/>
    <property type="project" value="UniProtKB-KW"/>
</dbReference>